<dbReference type="GO" id="GO:0004519">
    <property type="term" value="F:endonuclease activity"/>
    <property type="evidence" value="ECO:0007669"/>
    <property type="project" value="UniProtKB-KW"/>
</dbReference>
<reference evidence="2" key="1">
    <citation type="submission" date="2022-08" db="EMBL/GenBank/DDBJ databases">
        <authorList>
            <person name="Volokhov D.V."/>
            <person name="Furtak V.A."/>
            <person name="Zagorodnyaya T.A."/>
        </authorList>
    </citation>
    <scope>NUCLEOTIDE SEQUENCE</scope>
    <source>
        <strain evidence="2">CSL10203-ORH2</strain>
    </source>
</reference>
<evidence type="ECO:0000259" key="1">
    <source>
        <dbReference type="Pfam" id="PF13391"/>
    </source>
</evidence>
<name>A0ABT2FCS6_9NEIS</name>
<keyword evidence="2" id="KW-0378">Hydrolase</keyword>
<protein>
    <submittedName>
        <fullName evidence="2">HNH endonuclease</fullName>
    </submittedName>
</protein>
<proteinExistence type="predicted"/>
<dbReference type="Pfam" id="PF13391">
    <property type="entry name" value="HNH_2"/>
    <property type="match status" value="1"/>
</dbReference>
<evidence type="ECO:0000313" key="2">
    <source>
        <dbReference type="EMBL" id="MCS4534012.1"/>
    </source>
</evidence>
<dbReference type="EMBL" id="JANUXW010000005">
    <property type="protein sequence ID" value="MCS4534012.1"/>
    <property type="molecule type" value="Genomic_DNA"/>
</dbReference>
<keyword evidence="2" id="KW-0540">Nuclease</keyword>
<evidence type="ECO:0000313" key="3">
    <source>
        <dbReference type="Proteomes" id="UP001166947"/>
    </source>
</evidence>
<feature type="domain" description="HNH nuclease" evidence="1">
    <location>
        <begin position="151"/>
        <end position="203"/>
    </location>
</feature>
<gene>
    <name evidence="2" type="ORF">NXS09_06830</name>
</gene>
<organism evidence="2 3">
    <name type="scientific">Neisseria montereyensis</name>
    <dbReference type="NCBI Taxonomy" id="2973938"/>
    <lineage>
        <taxon>Bacteria</taxon>
        <taxon>Pseudomonadati</taxon>
        <taxon>Pseudomonadota</taxon>
        <taxon>Betaproteobacteria</taxon>
        <taxon>Neisseriales</taxon>
        <taxon>Neisseriaceae</taxon>
        <taxon>Neisseria</taxon>
    </lineage>
</organism>
<dbReference type="RefSeq" id="WP_259291805.1">
    <property type="nucleotide sequence ID" value="NZ_JANUXW010000005.1"/>
</dbReference>
<accession>A0ABT2FCS6</accession>
<comment type="caution">
    <text evidence="2">The sequence shown here is derived from an EMBL/GenBank/DDBJ whole genome shotgun (WGS) entry which is preliminary data.</text>
</comment>
<dbReference type="Proteomes" id="UP001166947">
    <property type="component" value="Unassembled WGS sequence"/>
</dbReference>
<keyword evidence="3" id="KW-1185">Reference proteome</keyword>
<keyword evidence="2" id="KW-0255">Endonuclease</keyword>
<dbReference type="InterPro" id="IPR003615">
    <property type="entry name" value="HNH_nuc"/>
</dbReference>
<sequence>MAKKDEEVQQKEQMIEPLISVLHKFNGVAKLQYIEKALKELPAEEYPEVFEIAKNYKKKGSYNAFVGDVLEAYSSDSSDFDGTKPDLFRSVYGMASRKGIWALREIPKDIVSSKLSEERLLEQETDVLCEVKVRLEQGKFRTALLNKYKACPLTGINIPSFLIASHIKPWAKSKVREKLDINNGILLAVHLDKLFDVGDISFDNDGLLICQSDEIENLLTEHFKIKTNQLELNNQMRTYLEWHRKYFGFDKNKDKSQNKQYIYFQLK</sequence>
<reference evidence="2" key="2">
    <citation type="journal article" date="2023" name="Curr. Microbiol.">
        <title>Neisseria montereyensis sp. nov., Isolated from Oropharynx of California Sea Lion (Zalophus californianus): Genomic, Phylogenetic, and Phenotypic Study.</title>
        <authorList>
            <person name="Volokhov D.V."/>
            <person name="Zagorodnyaya T.A."/>
            <person name="Furtak V.A."/>
            <person name="Nattanmai G."/>
            <person name="Randall L."/>
            <person name="Jose S."/>
            <person name="Gao Y."/>
            <person name="Gulland F.M."/>
            <person name="Eisenberg T."/>
            <person name="Delmonte P."/>
            <person name="Blom J."/>
            <person name="Mitchell K.K."/>
        </authorList>
    </citation>
    <scope>NUCLEOTIDE SEQUENCE</scope>
    <source>
        <strain evidence="2">CSL10203-ORH2</strain>
    </source>
</reference>